<dbReference type="PANTHER" id="PTHR12087">
    <property type="entry name" value="ORIGIN RECOGNITION COMPLEX SUBUNIT 4"/>
    <property type="match status" value="1"/>
</dbReference>
<name>X6PFB5_RETFI</name>
<evidence type="ECO:0000256" key="2">
    <source>
        <dbReference type="ARBA" id="ARBA00005334"/>
    </source>
</evidence>
<comment type="similarity">
    <text evidence="2">Belongs to the ORC4 family.</text>
</comment>
<feature type="non-terminal residue" evidence="9">
    <location>
        <position position="1"/>
    </location>
</feature>
<dbReference type="InterPro" id="IPR027417">
    <property type="entry name" value="P-loop_NTPase"/>
</dbReference>
<proteinExistence type="inferred from homology"/>
<dbReference type="EMBL" id="ASPP01000202">
    <property type="protein sequence ID" value="ETO36866.1"/>
    <property type="molecule type" value="Genomic_DNA"/>
</dbReference>
<dbReference type="Proteomes" id="UP000023152">
    <property type="component" value="Unassembled WGS sequence"/>
</dbReference>
<comment type="subcellular location">
    <subcellularLocation>
        <location evidence="1">Nucleus</location>
    </subcellularLocation>
</comment>
<dbReference type="GO" id="GO:0005664">
    <property type="term" value="C:nuclear origin of replication recognition complex"/>
    <property type="evidence" value="ECO:0007669"/>
    <property type="project" value="TreeGrafter"/>
</dbReference>
<keyword evidence="3" id="KW-0235">DNA replication</keyword>
<keyword evidence="7" id="KW-1133">Transmembrane helix</keyword>
<evidence type="ECO:0000256" key="4">
    <source>
        <dbReference type="ARBA" id="ARBA00023125"/>
    </source>
</evidence>
<dbReference type="InterPro" id="IPR016527">
    <property type="entry name" value="ORC4"/>
</dbReference>
<evidence type="ECO:0000313" key="9">
    <source>
        <dbReference type="EMBL" id="ETO36866.1"/>
    </source>
</evidence>
<accession>X6PFB5</accession>
<keyword evidence="7" id="KW-0472">Membrane</keyword>
<feature type="region of interest" description="Disordered" evidence="6">
    <location>
        <begin position="430"/>
        <end position="484"/>
    </location>
</feature>
<reference evidence="9 10" key="1">
    <citation type="journal article" date="2013" name="Curr. Biol.">
        <title>The Genome of the Foraminiferan Reticulomyxa filosa.</title>
        <authorList>
            <person name="Glockner G."/>
            <person name="Hulsmann N."/>
            <person name="Schleicher M."/>
            <person name="Noegel A.A."/>
            <person name="Eichinger L."/>
            <person name="Gallinger C."/>
            <person name="Pawlowski J."/>
            <person name="Sierra R."/>
            <person name="Euteneuer U."/>
            <person name="Pillet L."/>
            <person name="Moustafa A."/>
            <person name="Platzer M."/>
            <person name="Groth M."/>
            <person name="Szafranski K."/>
            <person name="Schliwa M."/>
        </authorList>
    </citation>
    <scope>NUCLEOTIDE SEQUENCE [LARGE SCALE GENOMIC DNA]</scope>
</reference>
<feature type="transmembrane region" description="Helical" evidence="7">
    <location>
        <begin position="380"/>
        <end position="401"/>
    </location>
</feature>
<evidence type="ECO:0000256" key="3">
    <source>
        <dbReference type="ARBA" id="ARBA00022705"/>
    </source>
</evidence>
<keyword evidence="4" id="KW-0238">DNA-binding</keyword>
<dbReference type="GO" id="GO:0003688">
    <property type="term" value="F:DNA replication origin binding"/>
    <property type="evidence" value="ECO:0007669"/>
    <property type="project" value="TreeGrafter"/>
</dbReference>
<organism evidence="9 10">
    <name type="scientific">Reticulomyxa filosa</name>
    <dbReference type="NCBI Taxonomy" id="46433"/>
    <lineage>
        <taxon>Eukaryota</taxon>
        <taxon>Sar</taxon>
        <taxon>Rhizaria</taxon>
        <taxon>Retaria</taxon>
        <taxon>Foraminifera</taxon>
        <taxon>Monothalamids</taxon>
        <taxon>Reticulomyxidae</taxon>
        <taxon>Reticulomyxa</taxon>
    </lineage>
</organism>
<dbReference type="PANTHER" id="PTHR12087:SF0">
    <property type="entry name" value="ORIGIN RECOGNITION COMPLEX SUBUNIT 4"/>
    <property type="match status" value="1"/>
</dbReference>
<dbReference type="AlphaFoldDB" id="X6PFB5"/>
<feature type="domain" description="Origin recognition complex subunit 4 C-terminal" evidence="8">
    <location>
        <begin position="498"/>
        <end position="589"/>
    </location>
</feature>
<evidence type="ECO:0000256" key="5">
    <source>
        <dbReference type="ARBA" id="ARBA00023242"/>
    </source>
</evidence>
<dbReference type="GO" id="GO:0006270">
    <property type="term" value="P:DNA replication initiation"/>
    <property type="evidence" value="ECO:0007669"/>
    <property type="project" value="TreeGrafter"/>
</dbReference>
<protein>
    <recommendedName>
        <fullName evidence="8">Origin recognition complex subunit 4 C-terminal domain-containing protein</fullName>
    </recommendedName>
</protein>
<comment type="caution">
    <text evidence="9">The sequence shown here is derived from an EMBL/GenBank/DDBJ whole genome shotgun (WGS) entry which is preliminary data.</text>
</comment>
<evidence type="ECO:0000256" key="1">
    <source>
        <dbReference type="ARBA" id="ARBA00004123"/>
    </source>
</evidence>
<evidence type="ECO:0000256" key="6">
    <source>
        <dbReference type="SAM" id="MobiDB-lite"/>
    </source>
</evidence>
<evidence type="ECO:0000256" key="7">
    <source>
        <dbReference type="SAM" id="Phobius"/>
    </source>
</evidence>
<sequence>IDCITTGFLNKRRRKINFLIKKNLMSATLTAQELRSVQVLIQSQITLSCFRHLDSWSRLFLKRESSDKSINVDDDQIGQRQNMLSSLEMNSLLNMRTEYNELFEMLCKTMDRKMKENTSVLLVGKHGYGKSSLLHMALHQLRAKYGADKFHCIYLNGLLHSDDVIAMHELVRELSNQRCSQDAVDGNKGKGSHAPFVNELEYLVQQLQFFVNQSRTQQGSDTAVDHVYAPPVFIILDHMELFCMRPKQTLLYNLFDLLQMKSDSFNIIGLTAHKAIDELLEKRIRSRFIHKKILVFQKPIDLSLSQRLFSHIHIHLFGTLYIFVFLFFFFFYLFVCLLNEKDNGEKTNVQLTKNHIDIYNNWVENEILNGRKLNQRLRRFFSLGFSPQQFLLLSAFISQYIQPCYFENVSSGVNECPSLQIKFADKAKPLQKRRRRRLNATNSVPKCDDENNKENMSGIGNENKRKTEHGENGKKEEDNKDDKNVEKKTKFCIDEMIVNEMSQSVPFLMNPQLLLINDLSVNELLLLVVACKLDNCDICVFNFEMLMQRLKTLEHYTTHLMHKTSRLLHVRAFEQLLQMKFFVPINNPLAHISSTLFAHSKKKLSSDTVFHPNYQNVRLNCKSIGSSADMLQCIKENATQAPLWMKDWLTKNTTHIHS</sequence>
<evidence type="ECO:0000259" key="8">
    <source>
        <dbReference type="Pfam" id="PF14629"/>
    </source>
</evidence>
<gene>
    <name evidence="9" type="ORF">RFI_00189</name>
</gene>
<dbReference type="SUPFAM" id="SSF52540">
    <property type="entry name" value="P-loop containing nucleoside triphosphate hydrolases"/>
    <property type="match status" value="1"/>
</dbReference>
<dbReference type="InterPro" id="IPR032705">
    <property type="entry name" value="ORC4_C"/>
</dbReference>
<keyword evidence="5" id="KW-0539">Nucleus</keyword>
<evidence type="ECO:0000313" key="10">
    <source>
        <dbReference type="Proteomes" id="UP000023152"/>
    </source>
</evidence>
<keyword evidence="10" id="KW-1185">Reference proteome</keyword>
<keyword evidence="7" id="KW-0812">Transmembrane</keyword>
<feature type="transmembrane region" description="Helical" evidence="7">
    <location>
        <begin position="314"/>
        <end position="338"/>
    </location>
</feature>
<dbReference type="Gene3D" id="3.40.50.300">
    <property type="entry name" value="P-loop containing nucleotide triphosphate hydrolases"/>
    <property type="match status" value="1"/>
</dbReference>
<dbReference type="OrthoDB" id="343623at2759"/>
<feature type="compositionally biased region" description="Basic and acidic residues" evidence="6">
    <location>
        <begin position="462"/>
        <end position="484"/>
    </location>
</feature>
<dbReference type="Pfam" id="PF14629">
    <property type="entry name" value="ORC4_C"/>
    <property type="match status" value="1"/>
</dbReference>